<evidence type="ECO:0000256" key="2">
    <source>
        <dbReference type="ARBA" id="ARBA00004141"/>
    </source>
</evidence>
<evidence type="ECO:0000256" key="6">
    <source>
        <dbReference type="ARBA" id="ARBA00022692"/>
    </source>
</evidence>
<dbReference type="AlphaFoldDB" id="A0A6G1KFU8"/>
<dbReference type="InterPro" id="IPR039653">
    <property type="entry name" value="Prenyltransferase"/>
</dbReference>
<dbReference type="GO" id="GO:0008412">
    <property type="term" value="F:4-hydroxybenzoate polyprenyltransferase activity"/>
    <property type="evidence" value="ECO:0007669"/>
    <property type="project" value="TreeGrafter"/>
</dbReference>
<protein>
    <submittedName>
        <fullName evidence="10">Prenyltransferase, UbiA family protein</fullName>
    </submittedName>
</protein>
<evidence type="ECO:0000256" key="5">
    <source>
        <dbReference type="ARBA" id="ARBA00022679"/>
    </source>
</evidence>
<dbReference type="Gene3D" id="1.10.357.140">
    <property type="entry name" value="UbiA prenyltransferase"/>
    <property type="match status" value="1"/>
</dbReference>
<dbReference type="InterPro" id="IPR044878">
    <property type="entry name" value="UbiA_sf"/>
</dbReference>
<evidence type="ECO:0000256" key="7">
    <source>
        <dbReference type="ARBA" id="ARBA00022989"/>
    </source>
</evidence>
<name>A0A6G1KFU8_9PLEO</name>
<gene>
    <name evidence="10" type="ORF">K504DRAFT_465467</name>
</gene>
<dbReference type="PANTHER" id="PTHR11048:SF28">
    <property type="entry name" value="4-HYDROXYBENZOATE POLYPRENYLTRANSFERASE, MITOCHONDRIAL"/>
    <property type="match status" value="1"/>
</dbReference>
<reference evidence="10" key="1">
    <citation type="journal article" date="2020" name="Stud. Mycol.">
        <title>101 Dothideomycetes genomes: a test case for predicting lifestyles and emergence of pathogens.</title>
        <authorList>
            <person name="Haridas S."/>
            <person name="Albert R."/>
            <person name="Binder M."/>
            <person name="Bloem J."/>
            <person name="Labutti K."/>
            <person name="Salamov A."/>
            <person name="Andreopoulos B."/>
            <person name="Baker S."/>
            <person name="Barry K."/>
            <person name="Bills G."/>
            <person name="Bluhm B."/>
            <person name="Cannon C."/>
            <person name="Castanera R."/>
            <person name="Culley D."/>
            <person name="Daum C."/>
            <person name="Ezra D."/>
            <person name="Gonzalez J."/>
            <person name="Henrissat B."/>
            <person name="Kuo A."/>
            <person name="Liang C."/>
            <person name="Lipzen A."/>
            <person name="Lutzoni F."/>
            <person name="Magnuson J."/>
            <person name="Mondo S."/>
            <person name="Nolan M."/>
            <person name="Ohm R."/>
            <person name="Pangilinan J."/>
            <person name="Park H.-J."/>
            <person name="Ramirez L."/>
            <person name="Alfaro M."/>
            <person name="Sun H."/>
            <person name="Tritt A."/>
            <person name="Yoshinaga Y."/>
            <person name="Zwiers L.-H."/>
            <person name="Turgeon B."/>
            <person name="Goodwin S."/>
            <person name="Spatafora J."/>
            <person name="Crous P."/>
            <person name="Grigoriev I."/>
        </authorList>
    </citation>
    <scope>NUCLEOTIDE SEQUENCE</scope>
    <source>
        <strain evidence="10">CBS 279.74</strain>
    </source>
</reference>
<sequence length="332" mass="36662">MGKKKASLNELWGGNHVKGWVSVVPSACVPYIQLTRLYNPAPTMMIYFPHLFGLLYAAITLRTPFPTVLRAAAVLLGGSFFFSNAAHIWDDIVDAPLDALIERTRHRPIPRKAVTLNMACVFMVTQAIGALVFFLWFPSGFQDAVWTLPSILGTAYYPYAKRHTRVPQLVLGFCISWGVFIGASALNVEIISNYRSGWGVDLPLVYVFLGCMLWTIIYDTLYAHLDLQADLQLGVGSTAVLFQGYTKYYLWMGLVLMSASMMAAGIAGSLGAGFFLIAVGGSFVSLGLMIAKVDLEKPESIGWWFSNGFRYTAELVGSGLMLEYFLVTEALW</sequence>
<comment type="similarity">
    <text evidence="4">Belongs to the UbiA prenyltransferase family.</text>
</comment>
<evidence type="ECO:0000256" key="9">
    <source>
        <dbReference type="SAM" id="Phobius"/>
    </source>
</evidence>
<feature type="transmembrane region" description="Helical" evidence="9">
    <location>
        <begin position="273"/>
        <end position="291"/>
    </location>
</feature>
<feature type="transmembrane region" description="Helical" evidence="9">
    <location>
        <begin position="113"/>
        <end position="138"/>
    </location>
</feature>
<dbReference type="OrthoDB" id="18170at2759"/>
<accession>A0A6G1KFU8</accession>
<keyword evidence="11" id="KW-1185">Reference proteome</keyword>
<dbReference type="Proteomes" id="UP000799428">
    <property type="component" value="Unassembled WGS sequence"/>
</dbReference>
<keyword evidence="6 9" id="KW-0812">Transmembrane</keyword>
<evidence type="ECO:0000256" key="8">
    <source>
        <dbReference type="ARBA" id="ARBA00023136"/>
    </source>
</evidence>
<feature type="transmembrane region" description="Helical" evidence="9">
    <location>
        <begin position="204"/>
        <end position="227"/>
    </location>
</feature>
<keyword evidence="5 10" id="KW-0808">Transferase</keyword>
<organism evidence="10 11">
    <name type="scientific">Pleomassaria siparia CBS 279.74</name>
    <dbReference type="NCBI Taxonomy" id="1314801"/>
    <lineage>
        <taxon>Eukaryota</taxon>
        <taxon>Fungi</taxon>
        <taxon>Dikarya</taxon>
        <taxon>Ascomycota</taxon>
        <taxon>Pezizomycotina</taxon>
        <taxon>Dothideomycetes</taxon>
        <taxon>Pleosporomycetidae</taxon>
        <taxon>Pleosporales</taxon>
        <taxon>Pleomassariaceae</taxon>
        <taxon>Pleomassaria</taxon>
    </lineage>
</organism>
<evidence type="ECO:0000256" key="4">
    <source>
        <dbReference type="ARBA" id="ARBA00005985"/>
    </source>
</evidence>
<dbReference type="Pfam" id="PF01040">
    <property type="entry name" value="UbiA"/>
    <property type="match status" value="1"/>
</dbReference>
<evidence type="ECO:0000256" key="1">
    <source>
        <dbReference type="ARBA" id="ARBA00001946"/>
    </source>
</evidence>
<evidence type="ECO:0000256" key="3">
    <source>
        <dbReference type="ARBA" id="ARBA00005179"/>
    </source>
</evidence>
<dbReference type="EMBL" id="MU005767">
    <property type="protein sequence ID" value="KAF2711729.1"/>
    <property type="molecule type" value="Genomic_DNA"/>
</dbReference>
<dbReference type="FunFam" id="1.20.120.1780:FF:000001">
    <property type="entry name" value="4-hydroxybenzoate octaprenyltransferase"/>
    <property type="match status" value="1"/>
</dbReference>
<evidence type="ECO:0000313" key="10">
    <source>
        <dbReference type="EMBL" id="KAF2711729.1"/>
    </source>
</evidence>
<evidence type="ECO:0000313" key="11">
    <source>
        <dbReference type="Proteomes" id="UP000799428"/>
    </source>
</evidence>
<comment type="pathway">
    <text evidence="3">Secondary metabolite biosynthesis.</text>
</comment>
<dbReference type="InterPro" id="IPR000537">
    <property type="entry name" value="UbiA_prenyltransferase"/>
</dbReference>
<dbReference type="GO" id="GO:0006744">
    <property type="term" value="P:ubiquinone biosynthetic process"/>
    <property type="evidence" value="ECO:0007669"/>
    <property type="project" value="TreeGrafter"/>
</dbReference>
<comment type="subcellular location">
    <subcellularLocation>
        <location evidence="2">Membrane</location>
        <topology evidence="2">Multi-pass membrane protein</topology>
    </subcellularLocation>
</comment>
<dbReference type="Gene3D" id="1.20.120.1780">
    <property type="entry name" value="UbiA prenyltransferase"/>
    <property type="match status" value="1"/>
</dbReference>
<keyword evidence="7 9" id="KW-1133">Transmembrane helix</keyword>
<comment type="cofactor">
    <cofactor evidence="1">
        <name>Mg(2+)</name>
        <dbReference type="ChEBI" id="CHEBI:18420"/>
    </cofactor>
</comment>
<dbReference type="GO" id="GO:0005743">
    <property type="term" value="C:mitochondrial inner membrane"/>
    <property type="evidence" value="ECO:0007669"/>
    <property type="project" value="TreeGrafter"/>
</dbReference>
<feature type="transmembrane region" description="Helical" evidence="9">
    <location>
        <begin position="169"/>
        <end position="192"/>
    </location>
</feature>
<dbReference type="PANTHER" id="PTHR11048">
    <property type="entry name" value="PRENYLTRANSFERASES"/>
    <property type="match status" value="1"/>
</dbReference>
<dbReference type="CDD" id="cd13959">
    <property type="entry name" value="PT_UbiA_COQ2"/>
    <property type="match status" value="1"/>
</dbReference>
<proteinExistence type="inferred from homology"/>
<keyword evidence="8 9" id="KW-0472">Membrane</keyword>